<evidence type="ECO:0000313" key="3">
    <source>
        <dbReference type="EMBL" id="RIA89172.1"/>
    </source>
</evidence>
<dbReference type="InterPro" id="IPR052831">
    <property type="entry name" value="Apoptosis_promoter"/>
</dbReference>
<dbReference type="EMBL" id="QKYT01000229">
    <property type="protein sequence ID" value="RIA89172.1"/>
    <property type="molecule type" value="Genomic_DNA"/>
</dbReference>
<dbReference type="Proteomes" id="UP000265703">
    <property type="component" value="Unassembled WGS sequence"/>
</dbReference>
<keyword evidence="1" id="KW-0175">Coiled coil</keyword>
<accession>A0A397STW6</accession>
<dbReference type="AlphaFoldDB" id="A0A397STW6"/>
<gene>
    <name evidence="3" type="ORF">C1645_825195</name>
</gene>
<evidence type="ECO:0000313" key="4">
    <source>
        <dbReference type="Proteomes" id="UP000265703"/>
    </source>
</evidence>
<name>A0A397STW6_9GLOM</name>
<evidence type="ECO:0000256" key="1">
    <source>
        <dbReference type="SAM" id="Coils"/>
    </source>
</evidence>
<keyword evidence="4" id="KW-1185">Reference proteome</keyword>
<dbReference type="OrthoDB" id="2289628at2759"/>
<reference evidence="3 4" key="1">
    <citation type="submission" date="2018-06" db="EMBL/GenBank/DDBJ databases">
        <title>Comparative genomics reveals the genomic features of Rhizophagus irregularis, R. cerebriforme, R. diaphanum and Gigaspora rosea, and their symbiotic lifestyle signature.</title>
        <authorList>
            <person name="Morin E."/>
            <person name="San Clemente H."/>
            <person name="Chen E.C.H."/>
            <person name="De La Providencia I."/>
            <person name="Hainaut M."/>
            <person name="Kuo A."/>
            <person name="Kohler A."/>
            <person name="Murat C."/>
            <person name="Tang N."/>
            <person name="Roy S."/>
            <person name="Loubradou J."/>
            <person name="Henrissat B."/>
            <person name="Grigoriev I.V."/>
            <person name="Corradi N."/>
            <person name="Roux C."/>
            <person name="Martin F.M."/>
        </authorList>
    </citation>
    <scope>NUCLEOTIDE SEQUENCE [LARGE SCALE GENOMIC DNA]</scope>
    <source>
        <strain evidence="3 4">DAOM 227022</strain>
    </source>
</reference>
<comment type="caution">
    <text evidence="3">The sequence shown here is derived from an EMBL/GenBank/DDBJ whole genome shotgun (WGS) entry which is preliminary data.</text>
</comment>
<feature type="coiled-coil region" evidence="1">
    <location>
        <begin position="70"/>
        <end position="109"/>
    </location>
</feature>
<dbReference type="GO" id="GO:0005689">
    <property type="term" value="C:U12-type spliceosomal complex"/>
    <property type="evidence" value="ECO:0007669"/>
    <property type="project" value="TreeGrafter"/>
</dbReference>
<dbReference type="Pfam" id="PF16021">
    <property type="entry name" value="PDCD7"/>
    <property type="match status" value="1"/>
</dbReference>
<evidence type="ECO:0008006" key="5">
    <source>
        <dbReference type="Google" id="ProtNLM"/>
    </source>
</evidence>
<proteinExistence type="predicted"/>
<feature type="coiled-coil region" evidence="1">
    <location>
        <begin position="170"/>
        <end position="265"/>
    </location>
</feature>
<organism evidence="3 4">
    <name type="scientific">Glomus cerebriforme</name>
    <dbReference type="NCBI Taxonomy" id="658196"/>
    <lineage>
        <taxon>Eukaryota</taxon>
        <taxon>Fungi</taxon>
        <taxon>Fungi incertae sedis</taxon>
        <taxon>Mucoromycota</taxon>
        <taxon>Glomeromycotina</taxon>
        <taxon>Glomeromycetes</taxon>
        <taxon>Glomerales</taxon>
        <taxon>Glomeraceae</taxon>
        <taxon>Glomus</taxon>
    </lineage>
</organism>
<sequence>MALTSTGEIEGPPGVNRIDNGFNIKKTTNPQQAWLNAWIKSRNIKLEESVSKLPNITNIREQILHTHCLLQDLKSKLDKLEEIRETANEDEWKSNIESLENFKKTLESNLSYLTDQKFIEKMKLKLSKIRRHQKWRTKHIKKLQSVRDERQRRRETLHKTIDEWRTEWIAKELALKREQARKEEAEKRVQEAEAKKSEHKELTKLLEKVKKLRDLRRERLKREGHFFPEEDDEFFNKIASLNDAMKVEEARLDQERNAAAEHKRNEAMDAGMKERERERDPVYEYWHQAEFDLDNLVLIRRQWDAYINETGSTGSSCIPPTFVDPSPPANYIWASCLTHE</sequence>
<dbReference type="PANTHER" id="PTHR48190:SF2">
    <property type="entry name" value="PROGRAMMED CELL DEATH PROTEIN 7"/>
    <property type="match status" value="1"/>
</dbReference>
<evidence type="ECO:0000256" key="2">
    <source>
        <dbReference type="SAM" id="MobiDB-lite"/>
    </source>
</evidence>
<dbReference type="PANTHER" id="PTHR48190">
    <property type="entry name" value="PROGRAMMED CELL DEATH PROTEIN 7"/>
    <property type="match status" value="1"/>
</dbReference>
<feature type="region of interest" description="Disordered" evidence="2">
    <location>
        <begin position="1"/>
        <end position="23"/>
    </location>
</feature>
<protein>
    <recommendedName>
        <fullName evidence="5">Programmed cell death protein 7</fullName>
    </recommendedName>
</protein>
<dbReference type="InterPro" id="IPR031974">
    <property type="entry name" value="PDCD7"/>
</dbReference>
<dbReference type="STRING" id="658196.A0A397STW6"/>